<proteinExistence type="predicted"/>
<gene>
    <name evidence="3" type="ORF">DPMN_003921</name>
</gene>
<protein>
    <recommendedName>
        <fullName evidence="1 2">EGF-like domain-containing protein</fullName>
    </recommendedName>
</protein>
<comment type="caution">
    <text evidence="3">The sequence shown here is derived from an EMBL/GenBank/DDBJ whole genome shotgun (WGS) entry which is preliminary data.</text>
</comment>
<reference evidence="3" key="2">
    <citation type="submission" date="2020-11" db="EMBL/GenBank/DDBJ databases">
        <authorList>
            <person name="McCartney M.A."/>
            <person name="Auch B."/>
            <person name="Kono T."/>
            <person name="Mallez S."/>
            <person name="Becker A."/>
            <person name="Gohl D.M."/>
            <person name="Silverstein K.A.T."/>
            <person name="Koren S."/>
            <person name="Bechman K.B."/>
            <person name="Herman A."/>
            <person name="Abrahante J.E."/>
            <person name="Garbe J."/>
        </authorList>
    </citation>
    <scope>NUCLEOTIDE SEQUENCE</scope>
    <source>
        <strain evidence="3">Duluth1</strain>
        <tissue evidence="3">Whole animal</tissue>
    </source>
</reference>
<feature type="domain" description="EGF-like" evidence="1 2">
    <location>
        <begin position="3"/>
        <end position="14"/>
    </location>
</feature>
<dbReference type="Proteomes" id="UP000828390">
    <property type="component" value="Unassembled WGS sequence"/>
</dbReference>
<evidence type="ECO:0000313" key="4">
    <source>
        <dbReference type="Proteomes" id="UP000828390"/>
    </source>
</evidence>
<evidence type="ECO:0000259" key="2">
    <source>
        <dbReference type="PROSITE" id="PS01186"/>
    </source>
</evidence>
<organism evidence="3 4">
    <name type="scientific">Dreissena polymorpha</name>
    <name type="common">Zebra mussel</name>
    <name type="synonym">Mytilus polymorpha</name>
    <dbReference type="NCBI Taxonomy" id="45954"/>
    <lineage>
        <taxon>Eukaryota</taxon>
        <taxon>Metazoa</taxon>
        <taxon>Spiralia</taxon>
        <taxon>Lophotrochozoa</taxon>
        <taxon>Mollusca</taxon>
        <taxon>Bivalvia</taxon>
        <taxon>Autobranchia</taxon>
        <taxon>Heteroconchia</taxon>
        <taxon>Euheterodonta</taxon>
        <taxon>Imparidentia</taxon>
        <taxon>Neoheterodontei</taxon>
        <taxon>Myida</taxon>
        <taxon>Dreissenoidea</taxon>
        <taxon>Dreissenidae</taxon>
        <taxon>Dreissena</taxon>
    </lineage>
</organism>
<dbReference type="EMBL" id="JAIWYP010000001">
    <property type="protein sequence ID" value="KAH3880009.1"/>
    <property type="molecule type" value="Genomic_DNA"/>
</dbReference>
<reference evidence="3" key="1">
    <citation type="journal article" date="2019" name="bioRxiv">
        <title>The Genome of the Zebra Mussel, Dreissena polymorpha: A Resource for Invasive Species Research.</title>
        <authorList>
            <person name="McCartney M.A."/>
            <person name="Auch B."/>
            <person name="Kono T."/>
            <person name="Mallez S."/>
            <person name="Zhang Y."/>
            <person name="Obille A."/>
            <person name="Becker A."/>
            <person name="Abrahante J.E."/>
            <person name="Garbe J."/>
            <person name="Badalamenti J.P."/>
            <person name="Herman A."/>
            <person name="Mangelson H."/>
            <person name="Liachko I."/>
            <person name="Sullivan S."/>
            <person name="Sone E.D."/>
            <person name="Koren S."/>
            <person name="Silverstein K.A.T."/>
            <person name="Beckman K.B."/>
            <person name="Gohl D.M."/>
        </authorList>
    </citation>
    <scope>NUCLEOTIDE SEQUENCE</scope>
    <source>
        <strain evidence="3">Duluth1</strain>
        <tissue evidence="3">Whole animal</tissue>
    </source>
</reference>
<name>A0A9D4MQ96_DREPO</name>
<dbReference type="Gene3D" id="2.10.25.10">
    <property type="entry name" value="Laminin"/>
    <property type="match status" value="1"/>
</dbReference>
<dbReference type="InterPro" id="IPR000742">
    <property type="entry name" value="EGF"/>
</dbReference>
<sequence length="78" mass="8309">MTCDCDAGWMGAACHISDCPGEPNCYNRGICSEATNPPLCKSCQTGWMGPACNDPCTNGVQEPMDSGMALFVCNYYTV</sequence>
<evidence type="ECO:0000313" key="3">
    <source>
        <dbReference type="EMBL" id="KAH3880009.1"/>
    </source>
</evidence>
<dbReference type="PROSITE" id="PS00022">
    <property type="entry name" value="EGF_1"/>
    <property type="match status" value="1"/>
</dbReference>
<dbReference type="PROSITE" id="PS01186">
    <property type="entry name" value="EGF_2"/>
    <property type="match status" value="1"/>
</dbReference>
<evidence type="ECO:0000259" key="1">
    <source>
        <dbReference type="PROSITE" id="PS00022"/>
    </source>
</evidence>
<accession>A0A9D4MQ96</accession>
<keyword evidence="4" id="KW-1185">Reference proteome</keyword>
<dbReference type="AlphaFoldDB" id="A0A9D4MQ96"/>